<dbReference type="Proteomes" id="UP000664414">
    <property type="component" value="Unassembled WGS sequence"/>
</dbReference>
<feature type="binding site" evidence="12">
    <location>
        <position position="394"/>
    </location>
    <ligand>
        <name>Zn(2+)</name>
        <dbReference type="ChEBI" id="CHEBI:29105"/>
        <label>2</label>
    </ligand>
</feature>
<keyword evidence="6 12" id="KW-0347">Helicase</keyword>
<dbReference type="GO" id="GO:0008270">
    <property type="term" value="F:zinc ion binding"/>
    <property type="evidence" value="ECO:0007669"/>
    <property type="project" value="UniProtKB-UniRule"/>
</dbReference>
<dbReference type="GO" id="GO:0006269">
    <property type="term" value="P:DNA replication, synthesis of primer"/>
    <property type="evidence" value="ECO:0007669"/>
    <property type="project" value="UniProtKB-KW"/>
</dbReference>
<comment type="caution">
    <text evidence="14">The sequence shown here is derived from an EMBL/GenBank/DDBJ whole genome shotgun (WGS) entry which is preliminary data.</text>
</comment>
<evidence type="ECO:0000256" key="5">
    <source>
        <dbReference type="ARBA" id="ARBA00022801"/>
    </source>
</evidence>
<dbReference type="GO" id="GO:0016787">
    <property type="term" value="F:hydrolase activity"/>
    <property type="evidence" value="ECO:0007669"/>
    <property type="project" value="UniProtKB-KW"/>
</dbReference>
<dbReference type="EMBL" id="JAFKGL010000012">
    <property type="protein sequence ID" value="MBN9412730.1"/>
    <property type="molecule type" value="Genomic_DNA"/>
</dbReference>
<dbReference type="InterPro" id="IPR001650">
    <property type="entry name" value="Helicase_C-like"/>
</dbReference>
<comment type="subunit">
    <text evidence="12">Component of the replication restart primosome.</text>
</comment>
<dbReference type="Gene3D" id="3.40.1440.60">
    <property type="entry name" value="PriA, 3(prime) DNA-binding domain"/>
    <property type="match status" value="1"/>
</dbReference>
<dbReference type="InterPro" id="IPR011545">
    <property type="entry name" value="DEAD/DEAH_box_helicase_dom"/>
</dbReference>
<dbReference type="GO" id="GO:0005524">
    <property type="term" value="F:ATP binding"/>
    <property type="evidence" value="ECO:0007669"/>
    <property type="project" value="UniProtKB-UniRule"/>
</dbReference>
<feature type="binding site" evidence="12">
    <location>
        <position position="370"/>
    </location>
    <ligand>
        <name>Zn(2+)</name>
        <dbReference type="ChEBI" id="CHEBI:29105"/>
        <label>1</label>
    </ligand>
</feature>
<sequence length="658" mass="74419">MMQKVGVLLPVPLSQVYDYIVPEDMSLIVGDMVLVPFGARRLYGVVWRLSEFSETSKPLKEICEKFDLPTIPLANLEFIEWVANYTLTPLGTMLKLMLSAPQVFKILKRQSKKIDKILSPHPDFSSVHFSPAQELTYQDLKTRLDQGYSVSVLDGVTGSGKTEIYLELIAEVLRRQQQALVLLPEISLSPQMIERFEKRFGTSPSLWHSLLTPAQRRETWKQIIKGEAKVIIGARSALFLPYSNLGLIVVDEEHEQTYKQDEGAIYQGRDMAVVRASLDHIPVVLASATPSLETHYNCHQGRYHKVTLESRFGEASLPEIKIVDLKESKSKEWISAPLFDEINKITSSGEQALLFLNRRGYAPLTLCSACGTKVECPFCTAWLVDHRVQGRLVCHYCGHAVAQLKECTSCHAKDSFVACGPGVERLAEEVAGRFPHLNYCIISSDIISNVQELDLVLSRIKNNEVSIIIGTQMIAKGHHFPHLTLVGVIDADLGLQGGDLRGSERTYQLLQQVGGRAGREHKSGKVWLQTYYPDHPVMQALVTGDREQFIRQELFMRESNLMPPFSRLAALILTGMDEDQVKQEALRLLSVVPKEMHVEILGPAPAPIYMIRGRYRWRILVKSPRNYNLQKFLKLWLYSVKLPSSIRLKIDIDPYNFL</sequence>
<evidence type="ECO:0000256" key="7">
    <source>
        <dbReference type="ARBA" id="ARBA00022833"/>
    </source>
</evidence>
<evidence type="ECO:0000256" key="10">
    <source>
        <dbReference type="ARBA" id="ARBA00023235"/>
    </source>
</evidence>
<dbReference type="PANTHER" id="PTHR30580:SF0">
    <property type="entry name" value="PRIMOSOMAL PROTEIN N"/>
    <property type="match status" value="1"/>
</dbReference>
<dbReference type="InterPro" id="IPR040498">
    <property type="entry name" value="PriA_CRR"/>
</dbReference>
<dbReference type="GO" id="GO:0006310">
    <property type="term" value="P:DNA recombination"/>
    <property type="evidence" value="ECO:0007669"/>
    <property type="project" value="InterPro"/>
</dbReference>
<dbReference type="PANTHER" id="PTHR30580">
    <property type="entry name" value="PRIMOSOMAL PROTEIN N"/>
    <property type="match status" value="1"/>
</dbReference>
<dbReference type="GO" id="GO:0003677">
    <property type="term" value="F:DNA binding"/>
    <property type="evidence" value="ECO:0007669"/>
    <property type="project" value="UniProtKB-UniRule"/>
</dbReference>
<dbReference type="PROSITE" id="PS51192">
    <property type="entry name" value="HELICASE_ATP_BIND_1"/>
    <property type="match status" value="1"/>
</dbReference>
<keyword evidence="2 12" id="KW-0235">DNA replication</keyword>
<proteinExistence type="inferred from homology"/>
<keyword evidence="3 12" id="KW-0479">Metal-binding</keyword>
<keyword evidence="7 12" id="KW-0862">Zinc</keyword>
<evidence type="ECO:0000313" key="14">
    <source>
        <dbReference type="EMBL" id="MBN9412730.1"/>
    </source>
</evidence>
<dbReference type="AlphaFoldDB" id="A0A8J7PIG2"/>
<comment type="catalytic activity">
    <reaction evidence="11 12">
        <text>ATP + H2O = ADP + phosphate + H(+)</text>
        <dbReference type="Rhea" id="RHEA:13065"/>
        <dbReference type="ChEBI" id="CHEBI:15377"/>
        <dbReference type="ChEBI" id="CHEBI:15378"/>
        <dbReference type="ChEBI" id="CHEBI:30616"/>
        <dbReference type="ChEBI" id="CHEBI:43474"/>
        <dbReference type="ChEBI" id="CHEBI:456216"/>
        <dbReference type="EC" id="5.6.2.4"/>
    </reaction>
</comment>
<dbReference type="InterPro" id="IPR041222">
    <property type="entry name" value="PriA_3primeBD"/>
</dbReference>
<reference evidence="14" key="1">
    <citation type="submission" date="2021-02" db="EMBL/GenBank/DDBJ databases">
        <title>Thiocyanate and organic carbon inputs drive convergent selection for specific autotrophic Afipia and Thiobacillus strains within complex microbiomes.</title>
        <authorList>
            <person name="Huddy R.J."/>
            <person name="Sachdeva R."/>
            <person name="Kadzinga F."/>
            <person name="Kantor R.S."/>
            <person name="Harrison S.T.L."/>
            <person name="Banfield J.F."/>
        </authorList>
    </citation>
    <scope>NUCLEOTIDE SEQUENCE</scope>
    <source>
        <strain evidence="14">SCN18_10_11_15_R4_P_38_20</strain>
    </source>
</reference>
<dbReference type="InterPro" id="IPR014001">
    <property type="entry name" value="Helicase_ATP-bd"/>
</dbReference>
<dbReference type="SUPFAM" id="SSF52540">
    <property type="entry name" value="P-loop containing nucleoside triphosphate hydrolases"/>
    <property type="match status" value="1"/>
</dbReference>
<dbReference type="InterPro" id="IPR005259">
    <property type="entry name" value="PriA"/>
</dbReference>
<dbReference type="GO" id="GO:0006302">
    <property type="term" value="P:double-strand break repair"/>
    <property type="evidence" value="ECO:0007669"/>
    <property type="project" value="InterPro"/>
</dbReference>
<dbReference type="Pfam" id="PF18319">
    <property type="entry name" value="Zn_ribbon_PriA"/>
    <property type="match status" value="1"/>
</dbReference>
<evidence type="ECO:0000256" key="8">
    <source>
        <dbReference type="ARBA" id="ARBA00022840"/>
    </source>
</evidence>
<evidence type="ECO:0000256" key="4">
    <source>
        <dbReference type="ARBA" id="ARBA00022741"/>
    </source>
</evidence>
<dbReference type="GO" id="GO:0006270">
    <property type="term" value="P:DNA replication initiation"/>
    <property type="evidence" value="ECO:0007669"/>
    <property type="project" value="TreeGrafter"/>
</dbReference>
<evidence type="ECO:0000259" key="13">
    <source>
        <dbReference type="PROSITE" id="PS51192"/>
    </source>
</evidence>
<evidence type="ECO:0000256" key="2">
    <source>
        <dbReference type="ARBA" id="ARBA00022705"/>
    </source>
</evidence>
<feature type="binding site" evidence="12">
    <location>
        <position position="397"/>
    </location>
    <ligand>
        <name>Zn(2+)</name>
        <dbReference type="ChEBI" id="CHEBI:29105"/>
        <label>2</label>
    </ligand>
</feature>
<keyword evidence="9 12" id="KW-0238">DNA-binding</keyword>
<gene>
    <name evidence="12 14" type="primary">priA</name>
    <name evidence="14" type="ORF">J0H12_02230</name>
</gene>
<keyword evidence="8 12" id="KW-0067">ATP-binding</keyword>
<feature type="binding site" evidence="12">
    <location>
        <position position="379"/>
    </location>
    <ligand>
        <name>Zn(2+)</name>
        <dbReference type="ChEBI" id="CHEBI:29105"/>
        <label>2</label>
    </ligand>
</feature>
<dbReference type="GO" id="GO:1990077">
    <property type="term" value="C:primosome complex"/>
    <property type="evidence" value="ECO:0007669"/>
    <property type="project" value="UniProtKB-UniRule"/>
</dbReference>
<keyword evidence="10 12" id="KW-0413">Isomerase</keyword>
<feature type="domain" description="Helicase ATP-binding" evidence="13">
    <location>
        <begin position="142"/>
        <end position="308"/>
    </location>
</feature>
<evidence type="ECO:0000256" key="6">
    <source>
        <dbReference type="ARBA" id="ARBA00022806"/>
    </source>
</evidence>
<comment type="function">
    <text evidence="12">Initiates the restart of stalled replication forks, which reloads the replicative helicase on sites other than the origin of replication. Recognizes and binds to abandoned replication forks and remodels them to uncover a helicase loading site. Promotes assembly of the primosome at these replication forks.</text>
</comment>
<feature type="binding site" evidence="12">
    <location>
        <position position="407"/>
    </location>
    <ligand>
        <name>Zn(2+)</name>
        <dbReference type="ChEBI" id="CHEBI:29105"/>
        <label>1</label>
    </ligand>
</feature>
<comment type="cofactor">
    <cofactor evidence="12">
        <name>Zn(2+)</name>
        <dbReference type="ChEBI" id="CHEBI:29105"/>
    </cofactor>
    <text evidence="12">Binds 2 zinc ions per subunit.</text>
</comment>
<dbReference type="Pfam" id="PF18074">
    <property type="entry name" value="PriA_C"/>
    <property type="match status" value="1"/>
</dbReference>
<organism evidence="14 15">
    <name type="scientific">Candidatus Paracaedimonas acanthamoebae</name>
    <dbReference type="NCBI Taxonomy" id="244581"/>
    <lineage>
        <taxon>Bacteria</taxon>
        <taxon>Pseudomonadati</taxon>
        <taxon>Pseudomonadota</taxon>
        <taxon>Alphaproteobacteria</taxon>
        <taxon>Holosporales</taxon>
        <taxon>Caedimonadaceae</taxon>
        <taxon>Candidatus Paracaedimonas</taxon>
    </lineage>
</organism>
<dbReference type="SMART" id="SM00490">
    <property type="entry name" value="HELICc"/>
    <property type="match status" value="1"/>
</dbReference>
<dbReference type="NCBIfam" id="TIGR00595">
    <property type="entry name" value="priA"/>
    <property type="match status" value="1"/>
</dbReference>
<dbReference type="HAMAP" id="MF_00983">
    <property type="entry name" value="PriA"/>
    <property type="match status" value="1"/>
</dbReference>
<feature type="binding site" evidence="12">
    <location>
        <position position="367"/>
    </location>
    <ligand>
        <name>Zn(2+)</name>
        <dbReference type="ChEBI" id="CHEBI:29105"/>
        <label>1</label>
    </ligand>
</feature>
<dbReference type="InterPro" id="IPR042115">
    <property type="entry name" value="PriA_3primeBD_sf"/>
</dbReference>
<dbReference type="CDD" id="cd17929">
    <property type="entry name" value="DEXHc_priA"/>
    <property type="match status" value="1"/>
</dbReference>
<dbReference type="GO" id="GO:0043138">
    <property type="term" value="F:3'-5' DNA helicase activity"/>
    <property type="evidence" value="ECO:0007669"/>
    <property type="project" value="UniProtKB-EC"/>
</dbReference>
<dbReference type="InterPro" id="IPR027417">
    <property type="entry name" value="P-loop_NTPase"/>
</dbReference>
<evidence type="ECO:0000313" key="15">
    <source>
        <dbReference type="Proteomes" id="UP000664414"/>
    </source>
</evidence>
<keyword evidence="4 12" id="KW-0547">Nucleotide-binding</keyword>
<evidence type="ECO:0000256" key="1">
    <source>
        <dbReference type="ARBA" id="ARBA00022515"/>
    </source>
</evidence>
<name>A0A8J7PIG2_9PROT</name>
<keyword evidence="1 12" id="KW-0639">Primosome</keyword>
<evidence type="ECO:0000256" key="11">
    <source>
        <dbReference type="ARBA" id="ARBA00048988"/>
    </source>
</evidence>
<accession>A0A8J7PIG2</accession>
<dbReference type="Gene3D" id="3.40.50.300">
    <property type="entry name" value="P-loop containing nucleotide triphosphate hydrolases"/>
    <property type="match status" value="2"/>
</dbReference>
<evidence type="ECO:0000256" key="12">
    <source>
        <dbReference type="HAMAP-Rule" id="MF_00983"/>
    </source>
</evidence>
<evidence type="ECO:0000256" key="3">
    <source>
        <dbReference type="ARBA" id="ARBA00022723"/>
    </source>
</evidence>
<keyword evidence="5 12" id="KW-0378">Hydrolase</keyword>
<dbReference type="SMART" id="SM00487">
    <property type="entry name" value="DEXDc"/>
    <property type="match status" value="1"/>
</dbReference>
<protein>
    <recommendedName>
        <fullName evidence="12">Replication restart protein PriA</fullName>
    </recommendedName>
    <alternativeName>
        <fullName evidence="12">ATP-dependent DNA helicase PriA</fullName>
        <ecNumber evidence="12">5.6.2.4</ecNumber>
    </alternativeName>
    <alternativeName>
        <fullName evidence="12">DNA 3'-5' helicase PriA</fullName>
    </alternativeName>
</protein>
<comment type="similarity">
    <text evidence="12">Belongs to the helicase family. PriA subfamily.</text>
</comment>
<feature type="binding site" evidence="12">
    <location>
        <position position="376"/>
    </location>
    <ligand>
        <name>Zn(2+)</name>
        <dbReference type="ChEBI" id="CHEBI:29105"/>
        <label>2</label>
    </ligand>
</feature>
<feature type="binding site" evidence="12">
    <location>
        <position position="410"/>
    </location>
    <ligand>
        <name>Zn(2+)</name>
        <dbReference type="ChEBI" id="CHEBI:29105"/>
        <label>1</label>
    </ligand>
</feature>
<comment type="catalytic activity">
    <reaction evidence="12">
        <text>Couples ATP hydrolysis with the unwinding of duplex DNA by translocating in the 3'-5' direction.</text>
        <dbReference type="EC" id="5.6.2.4"/>
    </reaction>
</comment>
<dbReference type="FunFam" id="3.40.50.300:FF:000489">
    <property type="entry name" value="Primosome assembly protein PriA"/>
    <property type="match status" value="1"/>
</dbReference>
<dbReference type="InterPro" id="IPR041236">
    <property type="entry name" value="PriA_C"/>
</dbReference>
<dbReference type="Pfam" id="PF00270">
    <property type="entry name" value="DEAD"/>
    <property type="match status" value="1"/>
</dbReference>
<evidence type="ECO:0000256" key="9">
    <source>
        <dbReference type="ARBA" id="ARBA00023125"/>
    </source>
</evidence>
<dbReference type="Pfam" id="PF17764">
    <property type="entry name" value="PriA_3primeBD"/>
    <property type="match status" value="1"/>
</dbReference>
<dbReference type="EC" id="5.6.2.4" evidence="12"/>